<feature type="transmembrane region" description="Helical" evidence="1">
    <location>
        <begin position="15"/>
        <end position="35"/>
    </location>
</feature>
<dbReference type="AlphaFoldDB" id="A0AAV7GZ89"/>
<keyword evidence="1" id="KW-1133">Transmembrane helix</keyword>
<evidence type="ECO:0000313" key="3">
    <source>
        <dbReference type="Proteomes" id="UP000775213"/>
    </source>
</evidence>
<evidence type="ECO:0000313" key="2">
    <source>
        <dbReference type="EMBL" id="KAH0460853.1"/>
    </source>
</evidence>
<reference evidence="2 3" key="1">
    <citation type="journal article" date="2021" name="Hortic Res">
        <title>Chromosome-scale assembly of the Dendrobium chrysotoxum genome enhances the understanding of orchid evolution.</title>
        <authorList>
            <person name="Zhang Y."/>
            <person name="Zhang G.Q."/>
            <person name="Zhang D."/>
            <person name="Liu X.D."/>
            <person name="Xu X.Y."/>
            <person name="Sun W.H."/>
            <person name="Yu X."/>
            <person name="Zhu X."/>
            <person name="Wang Z.W."/>
            <person name="Zhao X."/>
            <person name="Zhong W.Y."/>
            <person name="Chen H."/>
            <person name="Yin W.L."/>
            <person name="Huang T."/>
            <person name="Niu S.C."/>
            <person name="Liu Z.J."/>
        </authorList>
    </citation>
    <scope>NUCLEOTIDE SEQUENCE [LARGE SCALE GENOMIC DNA]</scope>
    <source>
        <strain evidence="2">Lindl</strain>
    </source>
</reference>
<proteinExistence type="predicted"/>
<keyword evidence="3" id="KW-1185">Reference proteome</keyword>
<gene>
    <name evidence="2" type="ORF">IEQ34_008428</name>
</gene>
<dbReference type="PANTHER" id="PTHR35488:SF4">
    <property type="entry name" value="DUF4005 DOMAIN-CONTAINING PROTEIN"/>
    <property type="match status" value="1"/>
</dbReference>
<keyword evidence="1" id="KW-0812">Transmembrane</keyword>
<name>A0AAV7GZ89_DENCH</name>
<organism evidence="2 3">
    <name type="scientific">Dendrobium chrysotoxum</name>
    <name type="common">Orchid</name>
    <dbReference type="NCBI Taxonomy" id="161865"/>
    <lineage>
        <taxon>Eukaryota</taxon>
        <taxon>Viridiplantae</taxon>
        <taxon>Streptophyta</taxon>
        <taxon>Embryophyta</taxon>
        <taxon>Tracheophyta</taxon>
        <taxon>Spermatophyta</taxon>
        <taxon>Magnoliopsida</taxon>
        <taxon>Liliopsida</taxon>
        <taxon>Asparagales</taxon>
        <taxon>Orchidaceae</taxon>
        <taxon>Epidendroideae</taxon>
        <taxon>Malaxideae</taxon>
        <taxon>Dendrobiinae</taxon>
        <taxon>Dendrobium</taxon>
    </lineage>
</organism>
<dbReference type="PANTHER" id="PTHR35488">
    <property type="entry name" value="OS05G0358900 PROTEIN-RELATED"/>
    <property type="match status" value="1"/>
</dbReference>
<sequence length="196" mass="22402">MIVKGIVQKFSRYRYINAIPVFFIFNGSLLGFSHFSCRKGKMNSLPIYPRDEGWNCDEACYDPCEDFALILKEAKKHEFETKFPSSPAKRDDVETRKGKKSWKRSLLFLWRKSDKKSSAHKEEHRRINVSHSGPIIGGKAAASSHLRRSIRLPASGPLASWFAQTKEEETETPYMCLGSRDYSSCSHAFGPIYLVT</sequence>
<dbReference type="Proteomes" id="UP000775213">
    <property type="component" value="Unassembled WGS sequence"/>
</dbReference>
<keyword evidence="1" id="KW-0472">Membrane</keyword>
<protein>
    <submittedName>
        <fullName evidence="2">Uncharacterized protein</fullName>
    </submittedName>
</protein>
<evidence type="ECO:0000256" key="1">
    <source>
        <dbReference type="SAM" id="Phobius"/>
    </source>
</evidence>
<accession>A0AAV7GZ89</accession>
<comment type="caution">
    <text evidence="2">The sequence shown here is derived from an EMBL/GenBank/DDBJ whole genome shotgun (WGS) entry which is preliminary data.</text>
</comment>
<dbReference type="EMBL" id="JAGFBR010000009">
    <property type="protein sequence ID" value="KAH0460853.1"/>
    <property type="molecule type" value="Genomic_DNA"/>
</dbReference>